<evidence type="ECO:0000259" key="10">
    <source>
        <dbReference type="PROSITE" id="PS51741"/>
    </source>
</evidence>
<keyword evidence="12" id="KW-1185">Reference proteome</keyword>
<dbReference type="PANTHER" id="PTHR23065:SF15">
    <property type="entry name" value="AT02057P"/>
    <property type="match status" value="1"/>
</dbReference>
<feature type="compositionally biased region" description="Basic residues" evidence="8">
    <location>
        <begin position="413"/>
        <end position="429"/>
    </location>
</feature>
<dbReference type="CDD" id="cd07648">
    <property type="entry name" value="F-BAR_FCHO"/>
    <property type="match status" value="1"/>
</dbReference>
<dbReference type="GO" id="GO:0005886">
    <property type="term" value="C:plasma membrane"/>
    <property type="evidence" value="ECO:0007669"/>
    <property type="project" value="TreeGrafter"/>
</dbReference>
<evidence type="ECO:0000256" key="1">
    <source>
        <dbReference type="ARBA" id="ARBA00004283"/>
    </source>
</evidence>
<evidence type="ECO:0000256" key="6">
    <source>
        <dbReference type="PROSITE-ProRule" id="PRU01077"/>
    </source>
</evidence>
<evidence type="ECO:0000259" key="9">
    <source>
        <dbReference type="PROSITE" id="PS51072"/>
    </source>
</evidence>
<dbReference type="GO" id="GO:0005905">
    <property type="term" value="C:clathrin-coated pit"/>
    <property type="evidence" value="ECO:0007669"/>
    <property type="project" value="UniProtKB-SubCell"/>
</dbReference>
<dbReference type="GO" id="GO:0030136">
    <property type="term" value="C:clathrin-coated vesicle"/>
    <property type="evidence" value="ECO:0007669"/>
    <property type="project" value="TreeGrafter"/>
</dbReference>
<feature type="region of interest" description="Disordered" evidence="8">
    <location>
        <begin position="284"/>
        <end position="359"/>
    </location>
</feature>
<feature type="compositionally biased region" description="Polar residues" evidence="8">
    <location>
        <begin position="522"/>
        <end position="538"/>
    </location>
</feature>
<dbReference type="Proteomes" id="UP001432146">
    <property type="component" value="Unassembled WGS sequence"/>
</dbReference>
<feature type="compositionally biased region" description="Polar residues" evidence="8">
    <location>
        <begin position="371"/>
        <end position="391"/>
    </location>
</feature>
<dbReference type="InterPro" id="IPR027267">
    <property type="entry name" value="AH/BAR_dom_sf"/>
</dbReference>
<proteinExistence type="inferred from homology"/>
<dbReference type="InterPro" id="IPR028565">
    <property type="entry name" value="MHD"/>
</dbReference>
<dbReference type="GO" id="GO:0072583">
    <property type="term" value="P:clathrin-dependent endocytosis"/>
    <property type="evidence" value="ECO:0007669"/>
    <property type="project" value="TreeGrafter"/>
</dbReference>
<evidence type="ECO:0008006" key="13">
    <source>
        <dbReference type="Google" id="ProtNLM"/>
    </source>
</evidence>
<name>A0AAW0ZLB0_9HYME</name>
<keyword evidence="3" id="KW-0254">Endocytosis</keyword>
<feature type="compositionally biased region" description="Basic and acidic residues" evidence="8">
    <location>
        <begin position="491"/>
        <end position="500"/>
    </location>
</feature>
<evidence type="ECO:0000256" key="3">
    <source>
        <dbReference type="ARBA" id="ARBA00022583"/>
    </source>
</evidence>
<evidence type="ECO:0000256" key="8">
    <source>
        <dbReference type="SAM" id="MobiDB-lite"/>
    </source>
</evidence>
<dbReference type="SMART" id="SM00055">
    <property type="entry name" value="FCH"/>
    <property type="match status" value="1"/>
</dbReference>
<keyword evidence="5" id="KW-0472">Membrane</keyword>
<feature type="compositionally biased region" description="Low complexity" evidence="8">
    <location>
        <begin position="569"/>
        <end position="588"/>
    </location>
</feature>
<feature type="domain" description="F-BAR" evidence="10">
    <location>
        <begin position="1"/>
        <end position="251"/>
    </location>
</feature>
<comment type="caution">
    <text evidence="11">The sequence shown here is derived from an EMBL/GenBank/DDBJ whole genome shotgun (WGS) entry which is preliminary data.</text>
</comment>
<dbReference type="PANTHER" id="PTHR23065">
    <property type="entry name" value="PROLINE-SERINE-THREONINE PHOSPHATASE INTERACTING PROTEIN 1"/>
    <property type="match status" value="1"/>
</dbReference>
<evidence type="ECO:0000256" key="2">
    <source>
        <dbReference type="ARBA" id="ARBA00011064"/>
    </source>
</evidence>
<feature type="compositionally biased region" description="Low complexity" evidence="8">
    <location>
        <begin position="659"/>
        <end position="668"/>
    </location>
</feature>
<feature type="domain" description="MHD" evidence="9">
    <location>
        <begin position="705"/>
        <end position="960"/>
    </location>
</feature>
<dbReference type="InterPro" id="IPR054713">
    <property type="entry name" value="GMIP/FCHO2-like_FCH"/>
</dbReference>
<evidence type="ECO:0000256" key="7">
    <source>
        <dbReference type="SAM" id="Coils"/>
    </source>
</evidence>
<feature type="compositionally biased region" description="Basic and acidic residues" evidence="8">
    <location>
        <begin position="469"/>
        <end position="478"/>
    </location>
</feature>
<evidence type="ECO:0000313" key="11">
    <source>
        <dbReference type="EMBL" id="KAK9298231.1"/>
    </source>
</evidence>
<dbReference type="AlphaFoldDB" id="A0AAW0ZLB0"/>
<gene>
    <name evidence="11" type="ORF">QLX08_008385</name>
</gene>
<dbReference type="PROSITE" id="PS51072">
    <property type="entry name" value="MHD"/>
    <property type="match status" value="1"/>
</dbReference>
<reference evidence="11 12" key="1">
    <citation type="submission" date="2024-05" db="EMBL/GenBank/DDBJ databases">
        <title>The nuclear and mitochondrial genome assemblies of Tetragonisca angustula (Apidae: Meliponini), a tiny yet remarkable pollinator in the Neotropics.</title>
        <authorList>
            <person name="Ferrari R."/>
            <person name="Ricardo P.C."/>
            <person name="Dias F.C."/>
            <person name="Araujo N.S."/>
            <person name="Soares D.O."/>
            <person name="Zhou Q.-S."/>
            <person name="Zhu C.-D."/>
            <person name="Coutinho L."/>
            <person name="Airas M.C."/>
            <person name="Batista T.M."/>
        </authorList>
    </citation>
    <scope>NUCLEOTIDE SEQUENCE [LARGE SCALE GENOMIC DNA]</scope>
    <source>
        <strain evidence="11">ASF017062</strain>
        <tissue evidence="11">Abdomen</tissue>
    </source>
</reference>
<dbReference type="SUPFAM" id="SSF103657">
    <property type="entry name" value="BAR/IMD domain-like"/>
    <property type="match status" value="1"/>
</dbReference>
<evidence type="ECO:0000256" key="5">
    <source>
        <dbReference type="ARBA" id="ARBA00023176"/>
    </source>
</evidence>
<sequence length="960" mass="106407">MTVDFADYFWGEKNNGFDVLYHNMKHGAFASKELAEFLKERSTIEENNYKVLSKLAKQAGSSSSTQGTFAPVWAALRGAAEKLAGLHLQMAQRVTELIKDVSKYTDELHKKHKAVKEEESSTLEVVQSIQSITVTLHKAKDMRMQKGLELEKLRKDNASQKELEKAEIKFKKAQDDYKTLVDKYMIIRNDFQTKMTQACRRFQDVEETHLKHMKEFLNIYADVLQSNHEQVGQVHIDFKRQCLDMTVDKLLEQFVQSKYTGFEKPGTFEYEEIMTGLGEMTGHSQLESNVETPKETSKGANGETGVAGNTHSSKNDRGLKGEGCQVDEEKGKVQEKTNENLNERDRELSHAQATKASRRTTSLLNLFMSNSQDKQKQAGSGSAPATPQGNNLPPAVPPPSISRNPLRGSKWFLRSRREKRKEKKAKKKKDIVETSSNKEEKSDLEDKDDSRKSETPTPEVDEDGFCIRPKAEPWENEKGFYSSSDTDSEDERERKIRVEIKPLSNGGAPMSASVDELRATVENLSLSPAPTGRRGSNNSDHHMKRSQSVSQQLGGKPSSDLLGLNLFNPSSTPSSASTPTGSHPYAPLQSPPPLSLSPTPQPQPPQSAPPTHPHPRFPDGDLFSEVGDITPALPPKQSASSTPTGSIIIPRPPSRRGEGPSPRGRMSPATISRADSVASLEFRTAGVGVGSSRGPSPLTIGLADTIPLAVAFHEIVHSYFRGTDETRCQVKLSGDMMLSFPAGIVAVLANNPSPAKLTFRVRNSNRLEKLFPNNQLVSMDATQTTVDCTIFEFNMSALTTLLRKQAEQNPSASYFNVDILKYQIKCKEGAGSCPFQLVAYWKCETAHTDLKIDYKYNSRAMASPSPLLNLHVAAPIDGGFKSFNSKPQAQWLPETNRILWKFTELSQHSEGTTLSGVEFELLGPGYRLSLVKRRFVSGKYICDGDSDSRSRYAAPPSNMD</sequence>
<comment type="subcellular location">
    <subcellularLocation>
        <location evidence="1">Membrane</location>
        <location evidence="1">Clathrin-coated pit</location>
        <topology evidence="1">Peripheral membrane protein</topology>
        <orientation evidence="1">Cytoplasmic side</orientation>
    </subcellularLocation>
</comment>
<feature type="coiled-coil region" evidence="7">
    <location>
        <begin position="156"/>
        <end position="183"/>
    </location>
</feature>
<dbReference type="InterPro" id="IPR018808">
    <property type="entry name" value="Muniscin_C"/>
</dbReference>
<evidence type="ECO:0000313" key="12">
    <source>
        <dbReference type="Proteomes" id="UP001432146"/>
    </source>
</evidence>
<keyword evidence="5" id="KW-0168">Coated pit</keyword>
<feature type="region of interest" description="Disordered" evidence="8">
    <location>
        <begin position="371"/>
        <end position="675"/>
    </location>
</feature>
<keyword evidence="4 6" id="KW-0175">Coiled coil</keyword>
<dbReference type="Pfam" id="PF10291">
    <property type="entry name" value="muHD"/>
    <property type="match status" value="1"/>
</dbReference>
<dbReference type="GO" id="GO:0048268">
    <property type="term" value="P:clathrin coat assembly"/>
    <property type="evidence" value="ECO:0007669"/>
    <property type="project" value="TreeGrafter"/>
</dbReference>
<dbReference type="InterPro" id="IPR001060">
    <property type="entry name" value="FCH_dom"/>
</dbReference>
<dbReference type="PROSITE" id="PS51741">
    <property type="entry name" value="F_BAR"/>
    <property type="match status" value="1"/>
</dbReference>
<feature type="compositionally biased region" description="Basic and acidic residues" evidence="8">
    <location>
        <begin position="327"/>
        <end position="349"/>
    </location>
</feature>
<accession>A0AAW0ZLB0</accession>
<comment type="similarity">
    <text evidence="2">Belongs to the FCHO family.</text>
</comment>
<dbReference type="Pfam" id="PF22699">
    <property type="entry name" value="GMIP-like_FCH"/>
    <property type="match status" value="1"/>
</dbReference>
<evidence type="ECO:0000256" key="4">
    <source>
        <dbReference type="ARBA" id="ARBA00023054"/>
    </source>
</evidence>
<dbReference type="EMBL" id="JAWNGG020000179">
    <property type="protein sequence ID" value="KAK9298231.1"/>
    <property type="molecule type" value="Genomic_DNA"/>
</dbReference>
<feature type="compositionally biased region" description="Low complexity" evidence="8">
    <location>
        <begin position="638"/>
        <end position="649"/>
    </location>
</feature>
<organism evidence="11 12">
    <name type="scientific">Tetragonisca angustula</name>
    <dbReference type="NCBI Taxonomy" id="166442"/>
    <lineage>
        <taxon>Eukaryota</taxon>
        <taxon>Metazoa</taxon>
        <taxon>Ecdysozoa</taxon>
        <taxon>Arthropoda</taxon>
        <taxon>Hexapoda</taxon>
        <taxon>Insecta</taxon>
        <taxon>Pterygota</taxon>
        <taxon>Neoptera</taxon>
        <taxon>Endopterygota</taxon>
        <taxon>Hymenoptera</taxon>
        <taxon>Apocrita</taxon>
        <taxon>Aculeata</taxon>
        <taxon>Apoidea</taxon>
        <taxon>Anthophila</taxon>
        <taxon>Apidae</taxon>
        <taxon>Tetragonisca</taxon>
    </lineage>
</organism>
<dbReference type="InterPro" id="IPR031160">
    <property type="entry name" value="F_BAR_dom"/>
</dbReference>
<protein>
    <recommendedName>
        <fullName evidence="13">F-BAR domain only protein 2</fullName>
    </recommendedName>
</protein>
<dbReference type="Gene3D" id="1.20.1270.60">
    <property type="entry name" value="Arfaptin homology (AH) domain/BAR domain"/>
    <property type="match status" value="1"/>
</dbReference>
<feature type="compositionally biased region" description="Basic and acidic residues" evidence="8">
    <location>
        <begin position="430"/>
        <end position="441"/>
    </location>
</feature>
<feature type="compositionally biased region" description="Pro residues" evidence="8">
    <location>
        <begin position="589"/>
        <end position="612"/>
    </location>
</feature>